<keyword evidence="3" id="KW-0804">Transcription</keyword>
<organism evidence="8 9">
    <name type="scientific">Paenibacillus illinoisensis</name>
    <dbReference type="NCBI Taxonomy" id="59845"/>
    <lineage>
        <taxon>Bacteria</taxon>
        <taxon>Bacillati</taxon>
        <taxon>Bacillota</taxon>
        <taxon>Bacilli</taxon>
        <taxon>Bacillales</taxon>
        <taxon>Paenibacillaceae</taxon>
        <taxon>Paenibacillus</taxon>
    </lineage>
</organism>
<evidence type="ECO:0000256" key="5">
    <source>
        <dbReference type="SAM" id="MobiDB-lite"/>
    </source>
</evidence>
<dbReference type="RefSeq" id="WP_110821840.1">
    <property type="nucleotide sequence ID" value="NZ_PRLG01000025.1"/>
</dbReference>
<dbReference type="PANTHER" id="PTHR43280:SF28">
    <property type="entry name" value="HTH-TYPE TRANSCRIPTIONAL ACTIVATOR RHAS"/>
    <property type="match status" value="1"/>
</dbReference>
<keyword evidence="4" id="KW-0175">Coiled coil</keyword>
<feature type="domain" description="HTH araC/xylS-type" evidence="7">
    <location>
        <begin position="642"/>
        <end position="741"/>
    </location>
</feature>
<dbReference type="AlphaFoldDB" id="A0A2W0C4J5"/>
<evidence type="ECO:0000256" key="4">
    <source>
        <dbReference type="SAM" id="Coils"/>
    </source>
</evidence>
<dbReference type="InterPro" id="IPR018062">
    <property type="entry name" value="HTH_AraC-typ_CS"/>
</dbReference>
<comment type="caution">
    <text evidence="8">The sequence shown here is derived from an EMBL/GenBank/DDBJ whole genome shotgun (WGS) entry which is preliminary data.</text>
</comment>
<gene>
    <name evidence="8" type="ORF">PIL02S_04983</name>
</gene>
<dbReference type="GO" id="GO:0003700">
    <property type="term" value="F:DNA-binding transcription factor activity"/>
    <property type="evidence" value="ECO:0007669"/>
    <property type="project" value="InterPro"/>
</dbReference>
<feature type="compositionally biased region" description="Basic and acidic residues" evidence="5">
    <location>
        <begin position="744"/>
        <end position="757"/>
    </location>
</feature>
<feature type="transmembrane region" description="Helical" evidence="6">
    <location>
        <begin position="257"/>
        <end position="285"/>
    </location>
</feature>
<evidence type="ECO:0000256" key="6">
    <source>
        <dbReference type="SAM" id="Phobius"/>
    </source>
</evidence>
<evidence type="ECO:0000256" key="1">
    <source>
        <dbReference type="ARBA" id="ARBA00023015"/>
    </source>
</evidence>
<dbReference type="PROSITE" id="PS01124">
    <property type="entry name" value="HTH_ARAC_FAMILY_2"/>
    <property type="match status" value="1"/>
</dbReference>
<dbReference type="Gene3D" id="1.10.10.60">
    <property type="entry name" value="Homeodomain-like"/>
    <property type="match status" value="2"/>
</dbReference>
<evidence type="ECO:0000259" key="7">
    <source>
        <dbReference type="PROSITE" id="PS01124"/>
    </source>
</evidence>
<evidence type="ECO:0000313" key="9">
    <source>
        <dbReference type="Proteomes" id="UP000247459"/>
    </source>
</evidence>
<dbReference type="InterPro" id="IPR041522">
    <property type="entry name" value="CdaR_GGDEF"/>
</dbReference>
<keyword evidence="2" id="KW-0238">DNA-binding</keyword>
<dbReference type="GO" id="GO:0043565">
    <property type="term" value="F:sequence-specific DNA binding"/>
    <property type="evidence" value="ECO:0007669"/>
    <property type="project" value="InterPro"/>
</dbReference>
<dbReference type="OrthoDB" id="1877256at2"/>
<dbReference type="Pfam" id="PF12833">
    <property type="entry name" value="HTH_18"/>
    <property type="match status" value="1"/>
</dbReference>
<dbReference type="PROSITE" id="PS00041">
    <property type="entry name" value="HTH_ARAC_FAMILY_1"/>
    <property type="match status" value="1"/>
</dbReference>
<proteinExistence type="predicted"/>
<dbReference type="EMBL" id="PRLG01000025">
    <property type="protein sequence ID" value="PYY27106.1"/>
    <property type="molecule type" value="Genomic_DNA"/>
</dbReference>
<evidence type="ECO:0000256" key="2">
    <source>
        <dbReference type="ARBA" id="ARBA00023125"/>
    </source>
</evidence>
<keyword evidence="1" id="KW-0805">Transcription regulation</keyword>
<keyword evidence="6" id="KW-0812">Transmembrane</keyword>
<keyword evidence="6" id="KW-0472">Membrane</keyword>
<dbReference type="PANTHER" id="PTHR43280">
    <property type="entry name" value="ARAC-FAMILY TRANSCRIPTIONAL REGULATOR"/>
    <property type="match status" value="1"/>
</dbReference>
<feature type="region of interest" description="Disordered" evidence="5">
    <location>
        <begin position="738"/>
        <end position="757"/>
    </location>
</feature>
<feature type="transmembrane region" description="Helical" evidence="6">
    <location>
        <begin position="12"/>
        <end position="32"/>
    </location>
</feature>
<dbReference type="Pfam" id="PF17853">
    <property type="entry name" value="GGDEF_2"/>
    <property type="match status" value="1"/>
</dbReference>
<accession>A0A2W0C4J5</accession>
<sequence>MSRTWYYRLLFSYFPIFFLTVTILIFIAFVFINDISREETRKADRISSSYLVDNLDRTIRDIELSVTEAVQSEQAYKLYFNNPGQASKETVYTIAQSLRELTNSSSWIQSIYLYDKKNDSALTSSGAREIEGFADQNWIDQIISGSLAPGWQPVRVYDVESVQRTPIRVLTVNKDMPLPFGTDGVLVINIKMSSIEQSIDSMVNGQLSFMTVTDQKGQVVYNAHSDSEGAHGGQPLNTLHLERLGWTLHSGIKAGNLFGWVSVVSYVWVFIAALTVICAIIYIVYITRRNYKPIQIIMNRIEAHQIRALEQSGSSVDEMKLIDGVLENLINHMMDYDEKSRENALLQRSKLFNDLLQGDNLDRATERLKELSPLTDTDQSSHFTVVLGEINRYEKGFQERYTRGEQNTLKFALMNVLQELTRNTGMQCWMEWVSADRIAILFQSLEPSEDMTDRICAVAEEFRSWVEQNLRISLSFGIGPIARGVGAIRDSYTAAEAVMQRKLLMNGDVVLAGSGETSQQLLETYTYLQMIADFVKRFRMSSGQWRDLLEEIFTAFEHNMLPDDDILSLLEAMLQMLRREVAMMSEELQEKLSEDNMNKWLKSMKEAKTLEDVKAMLFDDLTELFRTYVSVTETKSYRALVNEMKTYIEEQFANPDLSLKHLSDRFQVSGKHASYLFKTEFNMKFVDFLTELRMKEVERLLVHPDLSLQDIALKVGYANGITLGRVFKRVTGITPGDYRRLKREHPANNHEEKESSG</sequence>
<evidence type="ECO:0000313" key="8">
    <source>
        <dbReference type="EMBL" id="PYY27106.1"/>
    </source>
</evidence>
<dbReference type="InterPro" id="IPR018060">
    <property type="entry name" value="HTH_AraC"/>
</dbReference>
<feature type="coiled-coil region" evidence="4">
    <location>
        <begin position="567"/>
        <end position="594"/>
    </location>
</feature>
<dbReference type="InterPro" id="IPR009057">
    <property type="entry name" value="Homeodomain-like_sf"/>
</dbReference>
<protein>
    <submittedName>
        <fullName evidence="8">AraC family transcriptional regulator</fullName>
    </submittedName>
</protein>
<keyword evidence="6" id="KW-1133">Transmembrane helix</keyword>
<dbReference type="SUPFAM" id="SSF46689">
    <property type="entry name" value="Homeodomain-like"/>
    <property type="match status" value="1"/>
</dbReference>
<name>A0A2W0C4J5_9BACL</name>
<reference evidence="8 9" key="1">
    <citation type="submission" date="2018-01" db="EMBL/GenBank/DDBJ databases">
        <title>Genome sequence of the PGP bacterium Paenibacillus illinoisensis E3.</title>
        <authorList>
            <person name="Rolli E."/>
            <person name="Marasco R."/>
            <person name="Bessem C."/>
            <person name="Michoud G."/>
            <person name="Gaiarsa S."/>
            <person name="Borin S."/>
            <person name="Daffonchio D."/>
        </authorList>
    </citation>
    <scope>NUCLEOTIDE SEQUENCE [LARGE SCALE GENOMIC DNA]</scope>
    <source>
        <strain evidence="8 9">E3</strain>
    </source>
</reference>
<dbReference type="SMART" id="SM00342">
    <property type="entry name" value="HTH_ARAC"/>
    <property type="match status" value="1"/>
</dbReference>
<evidence type="ECO:0000256" key="3">
    <source>
        <dbReference type="ARBA" id="ARBA00023163"/>
    </source>
</evidence>
<dbReference type="Proteomes" id="UP000247459">
    <property type="component" value="Unassembled WGS sequence"/>
</dbReference>